<keyword evidence="2" id="KW-0813">Transport</keyword>
<keyword evidence="3" id="KW-0762">Sugar transport</keyword>
<dbReference type="Gene3D" id="3.40.190.10">
    <property type="entry name" value="Periplasmic binding protein-like II"/>
    <property type="match status" value="2"/>
</dbReference>
<dbReference type="EMBL" id="DTDV01000017">
    <property type="protein sequence ID" value="HGK24044.1"/>
    <property type="molecule type" value="Genomic_DNA"/>
</dbReference>
<sequence>MKKILILSLLLIIVFSLSQAAVPGKITIWTSEAQVKALREFVKNFSNKYGIPVEVNEVSFSDIKPKFITSAPTGEGPDIIVGAHDWIGELVVNGLLLPIDFLPKNVLDQFTPVTLQAMSYGGKLYGIPYSMEAVALIYNKNLVPNPPTTYESLVRIAKNLTKGGIYGFLYDYNNFYFSFPFFSALGGYVFKETPNGLDPLDIGLANEGAIKGVEKLVNLFKEGILKQGVDYQTTTSLFSEGKLGMMINGPWEIDNIKKAKINYGVAKLPKIDGKPMRPFVGVQGFMINSRSPNIAILKTFALEVLATKELELKLFETDPRILARKDAYRVVSSNPDIKAFGASAADGIPMPNIPEMGPVWSYMGDALTLITSGKKAPDVALKEAVAQIKDAILKARK</sequence>
<dbReference type="InterPro" id="IPR006060">
    <property type="entry name" value="Maltose/Cyclodextrin-bd"/>
</dbReference>
<dbReference type="GO" id="GO:0042956">
    <property type="term" value="P:maltodextrin transmembrane transport"/>
    <property type="evidence" value="ECO:0007669"/>
    <property type="project" value="TreeGrafter"/>
</dbReference>
<dbReference type="PRINTS" id="PR00181">
    <property type="entry name" value="MALTOSEBP"/>
</dbReference>
<comment type="caution">
    <text evidence="6">The sequence shown here is derived from an EMBL/GenBank/DDBJ whole genome shotgun (WGS) entry which is preliminary data.</text>
</comment>
<dbReference type="PANTHER" id="PTHR30061">
    <property type="entry name" value="MALTOSE-BINDING PERIPLASMIC PROTEIN"/>
    <property type="match status" value="1"/>
</dbReference>
<dbReference type="Pfam" id="PF01547">
    <property type="entry name" value="SBP_bac_1"/>
    <property type="match status" value="1"/>
</dbReference>
<dbReference type="PANTHER" id="PTHR30061:SF50">
    <property type="entry name" value="MALTOSE_MALTODEXTRIN-BINDING PERIPLASMIC PROTEIN"/>
    <property type="match status" value="1"/>
</dbReference>
<gene>
    <name evidence="6" type="primary">malE</name>
    <name evidence="6" type="ORF">ENU78_06395</name>
</gene>
<dbReference type="CDD" id="cd13586">
    <property type="entry name" value="PBP2_Maltose_binding_like"/>
    <property type="match status" value="1"/>
</dbReference>
<dbReference type="RefSeq" id="WP_149122600.1">
    <property type="nucleotide sequence ID" value="NZ_VTFL01000002.1"/>
</dbReference>
<proteinExistence type="inferred from homology"/>
<dbReference type="GO" id="GO:0015768">
    <property type="term" value="P:maltose transport"/>
    <property type="evidence" value="ECO:0007669"/>
    <property type="project" value="TreeGrafter"/>
</dbReference>
<reference evidence="6" key="1">
    <citation type="journal article" date="2020" name="mSystems">
        <title>Genome- and Community-Level Interaction Insights into Carbon Utilization and Element Cycling Functions of Hydrothermarchaeota in Hydrothermal Sediment.</title>
        <authorList>
            <person name="Zhou Z."/>
            <person name="Liu Y."/>
            <person name="Xu W."/>
            <person name="Pan J."/>
            <person name="Luo Z.H."/>
            <person name="Li M."/>
        </authorList>
    </citation>
    <scope>NUCLEOTIDE SEQUENCE [LARGE SCALE GENOMIC DNA]</scope>
    <source>
        <strain evidence="6">SpSt-70</strain>
    </source>
</reference>
<accession>A0A7C2CS41</accession>
<dbReference type="InterPro" id="IPR006059">
    <property type="entry name" value="SBP"/>
</dbReference>
<dbReference type="GO" id="GO:1901982">
    <property type="term" value="F:maltose binding"/>
    <property type="evidence" value="ECO:0007669"/>
    <property type="project" value="TreeGrafter"/>
</dbReference>
<dbReference type="GO" id="GO:0015144">
    <property type="term" value="F:carbohydrate transmembrane transporter activity"/>
    <property type="evidence" value="ECO:0007669"/>
    <property type="project" value="InterPro"/>
</dbReference>
<comment type="similarity">
    <text evidence="1">Belongs to the bacterial solute-binding protein 1 family.</text>
</comment>
<evidence type="ECO:0000256" key="3">
    <source>
        <dbReference type="ARBA" id="ARBA00022597"/>
    </source>
</evidence>
<evidence type="ECO:0000313" key="6">
    <source>
        <dbReference type="EMBL" id="HGK24044.1"/>
    </source>
</evidence>
<dbReference type="SUPFAM" id="SSF53850">
    <property type="entry name" value="Periplasmic binding protein-like II"/>
    <property type="match status" value="1"/>
</dbReference>
<organism evidence="6">
    <name type="scientific">Dictyoglomus thermophilum</name>
    <dbReference type="NCBI Taxonomy" id="14"/>
    <lineage>
        <taxon>Bacteria</taxon>
        <taxon>Pseudomonadati</taxon>
        <taxon>Dictyoglomota</taxon>
        <taxon>Dictyoglomia</taxon>
        <taxon>Dictyoglomales</taxon>
        <taxon>Dictyoglomaceae</taxon>
        <taxon>Dictyoglomus</taxon>
    </lineage>
</organism>
<protein>
    <submittedName>
        <fullName evidence="6">Maltose/maltodextrin ABC transporter substrate-binding protein MalE</fullName>
    </submittedName>
</protein>
<evidence type="ECO:0000256" key="5">
    <source>
        <dbReference type="SAM" id="SignalP"/>
    </source>
</evidence>
<feature type="signal peptide" evidence="5">
    <location>
        <begin position="1"/>
        <end position="20"/>
    </location>
</feature>
<name>A0A7C2CS41_DICTH</name>
<dbReference type="GO" id="GO:0055052">
    <property type="term" value="C:ATP-binding cassette (ABC) transporter complex, substrate-binding subunit-containing"/>
    <property type="evidence" value="ECO:0007669"/>
    <property type="project" value="TreeGrafter"/>
</dbReference>
<evidence type="ECO:0000256" key="4">
    <source>
        <dbReference type="ARBA" id="ARBA00022729"/>
    </source>
</evidence>
<feature type="chain" id="PRO_5030161674" evidence="5">
    <location>
        <begin position="21"/>
        <end position="397"/>
    </location>
</feature>
<dbReference type="AlphaFoldDB" id="A0A7C2CS41"/>
<dbReference type="NCBIfam" id="NF007011">
    <property type="entry name" value="PRK09474.1"/>
    <property type="match status" value="1"/>
</dbReference>
<evidence type="ECO:0000256" key="2">
    <source>
        <dbReference type="ARBA" id="ARBA00022448"/>
    </source>
</evidence>
<evidence type="ECO:0000256" key="1">
    <source>
        <dbReference type="ARBA" id="ARBA00008520"/>
    </source>
</evidence>
<keyword evidence="4 5" id="KW-0732">Signal</keyword>